<dbReference type="PANTHER" id="PTHR11644">
    <property type="entry name" value="CYTIDINE DEAMINASE"/>
    <property type="match status" value="1"/>
</dbReference>
<reference evidence="2" key="1">
    <citation type="submission" date="2021-01" db="EMBL/GenBank/DDBJ databases">
        <authorList>
            <consortium name="Genoscope - CEA"/>
            <person name="William W."/>
        </authorList>
    </citation>
    <scope>NUCLEOTIDE SEQUENCE</scope>
</reference>
<dbReference type="Gene3D" id="3.40.140.10">
    <property type="entry name" value="Cytidine Deaminase, domain 2"/>
    <property type="match status" value="1"/>
</dbReference>
<dbReference type="CDD" id="cd01283">
    <property type="entry name" value="cytidine_deaminase"/>
    <property type="match status" value="1"/>
</dbReference>
<dbReference type="PANTHER" id="PTHR11644:SF2">
    <property type="entry name" value="CYTIDINE DEAMINASE"/>
    <property type="match status" value="1"/>
</dbReference>
<sequence length="184" mass="20220">MERSSDRSIEERPSFVISPAEAESAANQLGVSVFQLLPSLVYPAKSFALPPISKFHVGAIGLGSSGRIFLGVNVESPGLLLHHSIHVEQFLVTNLTLNDERHLRHFAVSAAPWEHCHSDTDSDGFLSLGSRLPHRFGPEDLLDKDFPLVLEHHDNNLTISDLDPISNGNTVELKRTAPTTENRS</sequence>
<dbReference type="GO" id="GO:0016814">
    <property type="term" value="F:hydrolase activity, acting on carbon-nitrogen (but not peptide) bonds, in cyclic amidines"/>
    <property type="evidence" value="ECO:0007669"/>
    <property type="project" value="UniProtKB-ARBA"/>
</dbReference>
<evidence type="ECO:0000256" key="1">
    <source>
        <dbReference type="ARBA" id="ARBA00006576"/>
    </source>
</evidence>
<dbReference type="EMBL" id="HG994357">
    <property type="protein sequence ID" value="CAF2120314.1"/>
    <property type="molecule type" value="Genomic_DNA"/>
</dbReference>
<proteinExistence type="inferred from homology"/>
<dbReference type="SUPFAM" id="SSF53927">
    <property type="entry name" value="Cytidine deaminase-like"/>
    <property type="match status" value="1"/>
</dbReference>
<accession>A0A816VHW6</accession>
<name>A0A816VHW6_BRANA</name>
<dbReference type="InterPro" id="IPR016193">
    <property type="entry name" value="Cytidine_deaminase-like"/>
</dbReference>
<dbReference type="InterPro" id="IPR050202">
    <property type="entry name" value="Cyt/Deoxycyt_deaminase"/>
</dbReference>
<dbReference type="Proteomes" id="UP001295469">
    <property type="component" value="Chromosome A03"/>
</dbReference>
<comment type="similarity">
    <text evidence="1">Belongs to the cytidine and deoxycytidylate deaminase family.</text>
</comment>
<evidence type="ECO:0000313" key="2">
    <source>
        <dbReference type="EMBL" id="CAF2120314.1"/>
    </source>
</evidence>
<protein>
    <submittedName>
        <fullName evidence="2">(rape) hypothetical protein</fullName>
    </submittedName>
</protein>
<organism evidence="2">
    <name type="scientific">Brassica napus</name>
    <name type="common">Rape</name>
    <dbReference type="NCBI Taxonomy" id="3708"/>
    <lineage>
        <taxon>Eukaryota</taxon>
        <taxon>Viridiplantae</taxon>
        <taxon>Streptophyta</taxon>
        <taxon>Embryophyta</taxon>
        <taxon>Tracheophyta</taxon>
        <taxon>Spermatophyta</taxon>
        <taxon>Magnoliopsida</taxon>
        <taxon>eudicotyledons</taxon>
        <taxon>Gunneridae</taxon>
        <taxon>Pentapetalae</taxon>
        <taxon>rosids</taxon>
        <taxon>malvids</taxon>
        <taxon>Brassicales</taxon>
        <taxon>Brassicaceae</taxon>
        <taxon>Brassiceae</taxon>
        <taxon>Brassica</taxon>
    </lineage>
</organism>
<gene>
    <name evidence="2" type="ORF">DARMORV10_A03P09280.1</name>
</gene>
<dbReference type="GO" id="GO:0019239">
    <property type="term" value="F:deaminase activity"/>
    <property type="evidence" value="ECO:0007669"/>
    <property type="project" value="UniProtKB-ARBA"/>
</dbReference>
<dbReference type="AlphaFoldDB" id="A0A816VHW6"/>